<proteinExistence type="inferred from homology"/>
<organism evidence="4 5">
    <name type="scientific">Sulfolobus acidocaldarius (strain ATCC 33909 / DSM 639 / JCM 8929 / NBRC 15157 / NCIMB 11770)</name>
    <dbReference type="NCBI Taxonomy" id="330779"/>
    <lineage>
        <taxon>Archaea</taxon>
        <taxon>Thermoproteota</taxon>
        <taxon>Thermoprotei</taxon>
        <taxon>Sulfolobales</taxon>
        <taxon>Sulfolobaceae</taxon>
        <taxon>Sulfolobus</taxon>
    </lineage>
</organism>
<accession>Q4JB30</accession>
<dbReference type="SUPFAM" id="SSF52954">
    <property type="entry name" value="Class II aaRS ABD-related"/>
    <property type="match status" value="1"/>
</dbReference>
<dbReference type="PROSITE" id="PS50833">
    <property type="entry name" value="BRIX"/>
    <property type="match status" value="1"/>
</dbReference>
<evidence type="ECO:0000256" key="1">
    <source>
        <dbReference type="ARBA" id="ARBA00022517"/>
    </source>
</evidence>
<dbReference type="GO" id="GO:0006364">
    <property type="term" value="P:rRNA processing"/>
    <property type="evidence" value="ECO:0007669"/>
    <property type="project" value="InterPro"/>
</dbReference>
<sequence length="199" mass="22586">MLPEYGTVENAKQSGQVLLIHPIRVLLTSSRDSSSRIRSFLNELSYIIPDSFKINRGRQSLDDIFKRSRLYGASYIVIVSSSKGNPGRFLVYNTYTSIREFDIKIQGITLLKEIGGRESKIVSKKIRVGCIGELSNTLVKNLFMNLGYTGVENCESYVNGRYIEKINDKNIYEVKFLDAHNNIIGPTIRFLVDEGSNKY</sequence>
<keyword evidence="1 2" id="KW-0690">Ribosome biogenesis</keyword>
<reference evidence="4 5" key="1">
    <citation type="journal article" date="2005" name="J. Bacteriol.">
        <title>The genome of Sulfolobus acidocaldarius, a model organism of the Crenarchaeota.</title>
        <authorList>
            <person name="Chen L."/>
            <person name="Brugger K."/>
            <person name="Skovgaard M."/>
            <person name="Redder P."/>
            <person name="She Q."/>
            <person name="Torarinsson E."/>
            <person name="Greve B."/>
            <person name="Awayez M."/>
            <person name="Zibat A."/>
            <person name="Klenk H.-P."/>
            <person name="Garrett R.A."/>
        </authorList>
    </citation>
    <scope>NUCLEOTIDE SEQUENCE [LARGE SCALE GENOMIC DNA]</scope>
    <source>
        <strain evidence="5">ATCC 33909 / DSM 639 / JCM 8929 / NBRC 15157 / NCIMB 11770</strain>
    </source>
</reference>
<dbReference type="eggNOG" id="arCOG03247">
    <property type="taxonomic scope" value="Archaea"/>
</dbReference>
<gene>
    <name evidence="4" type="ordered locus">Saci_0607</name>
</gene>
<protein>
    <recommendedName>
        <fullName evidence="2">Probable Brix domain-containing ribosomal biogenesis protein</fullName>
    </recommendedName>
</protein>
<dbReference type="Proteomes" id="UP000001018">
    <property type="component" value="Chromosome"/>
</dbReference>
<evidence type="ECO:0000259" key="3">
    <source>
        <dbReference type="PROSITE" id="PS50833"/>
    </source>
</evidence>
<dbReference type="InterPro" id="IPR007109">
    <property type="entry name" value="Brix"/>
</dbReference>
<dbReference type="Gene3D" id="3.40.50.10480">
    <property type="entry name" value="Probable brix-domain ribosomal biogenesis protein"/>
    <property type="match status" value="1"/>
</dbReference>
<dbReference type="STRING" id="330779.Saci_0607"/>
<dbReference type="InterPro" id="IPR023548">
    <property type="entry name" value="Brix_dom_Rbsml_bgen_prot"/>
</dbReference>
<evidence type="ECO:0000256" key="2">
    <source>
        <dbReference type="HAMAP-Rule" id="MF_00699"/>
    </source>
</evidence>
<dbReference type="EMBL" id="CP000077">
    <property type="protein sequence ID" value="AAY79999.1"/>
    <property type="molecule type" value="Genomic_DNA"/>
</dbReference>
<dbReference type="GO" id="GO:0019843">
    <property type="term" value="F:rRNA binding"/>
    <property type="evidence" value="ECO:0007669"/>
    <property type="project" value="InterPro"/>
</dbReference>
<dbReference type="SMART" id="SM00879">
    <property type="entry name" value="Brix"/>
    <property type="match status" value="1"/>
</dbReference>
<dbReference type="AlphaFoldDB" id="Q4JB30"/>
<dbReference type="HOGENOM" id="CLU_118422_0_0_2"/>
<name>Q4JB30_SULAC</name>
<dbReference type="KEGG" id="sai:Saci_0607"/>
<dbReference type="HAMAP" id="MF_00699">
    <property type="entry name" value="BriX"/>
    <property type="match status" value="1"/>
</dbReference>
<evidence type="ECO:0000313" key="5">
    <source>
        <dbReference type="Proteomes" id="UP000001018"/>
    </source>
</evidence>
<dbReference type="PATRIC" id="fig|330779.12.peg.586"/>
<keyword evidence="5" id="KW-1185">Reference proteome</keyword>
<feature type="domain" description="Brix" evidence="3">
    <location>
        <begin position="23"/>
        <end position="199"/>
    </location>
</feature>
<evidence type="ECO:0000313" key="4">
    <source>
        <dbReference type="EMBL" id="AAY79999.1"/>
    </source>
</evidence>
<comment type="function">
    <text evidence="2">Probably involved in the biogenesis of the ribosome.</text>
</comment>